<evidence type="ECO:0000313" key="1">
    <source>
        <dbReference type="EMBL" id="NEA19827.1"/>
    </source>
</evidence>
<dbReference type="RefSeq" id="WP_164349378.1">
    <property type="nucleotide sequence ID" value="NZ_JAAGLQ010000648.1"/>
</dbReference>
<dbReference type="EMBL" id="JAAGLQ010000648">
    <property type="protein sequence ID" value="NEA19827.1"/>
    <property type="molecule type" value="Genomic_DNA"/>
</dbReference>
<name>A0A6N9U8E0_STRHA</name>
<gene>
    <name evidence="1" type="ORF">G3I29_31120</name>
</gene>
<proteinExistence type="predicted"/>
<comment type="caution">
    <text evidence="1">The sequence shown here is derived from an EMBL/GenBank/DDBJ whole genome shotgun (WGS) entry which is preliminary data.</text>
</comment>
<sequence>MDTNDQQPTDHYEIGRTYSSVEISQKVKEQEKLTATSYLQRNMLAAMQQYERDFAAANSSPTVTTLRNLAQGYSRALTDALREDLATDVAEDISLAEAGTIRRAAKAVEIGMPGIICRARAEGMAPNEIARQLGTTGSYVRRILRENRTTLAEAVASLRVAGRKFGETVEKTRAAVEAATAEASTGEQAAAARAWARDYARKHNAEPDTGERVEELTAARAVFWTIQRREGDHWHELTAQSTTTTTPPNEFARDRLAAARKTETGSAPLRCQVWAFGESEGEPLADVIAV</sequence>
<protein>
    <submittedName>
        <fullName evidence="1">Uncharacterized protein</fullName>
    </submittedName>
</protein>
<organism evidence="1 2">
    <name type="scientific">Streptomyces halstedii</name>
    <dbReference type="NCBI Taxonomy" id="1944"/>
    <lineage>
        <taxon>Bacteria</taxon>
        <taxon>Bacillati</taxon>
        <taxon>Actinomycetota</taxon>
        <taxon>Actinomycetes</taxon>
        <taxon>Kitasatosporales</taxon>
        <taxon>Streptomycetaceae</taxon>
        <taxon>Streptomyces</taxon>
    </lineage>
</organism>
<dbReference type="Proteomes" id="UP000471293">
    <property type="component" value="Unassembled WGS sequence"/>
</dbReference>
<dbReference type="AlphaFoldDB" id="A0A6N9U8E0"/>
<evidence type="ECO:0000313" key="2">
    <source>
        <dbReference type="Proteomes" id="UP000471293"/>
    </source>
</evidence>
<accession>A0A6N9U8E0</accession>
<reference evidence="1 2" key="1">
    <citation type="submission" date="2020-01" db="EMBL/GenBank/DDBJ databases">
        <title>Insect and environment-associated Actinomycetes.</title>
        <authorList>
            <person name="Currrie C."/>
            <person name="Chevrette M."/>
            <person name="Carlson C."/>
            <person name="Stubbendieck R."/>
            <person name="Wendt-Pienkowski E."/>
        </authorList>
    </citation>
    <scope>NUCLEOTIDE SEQUENCE [LARGE SCALE GENOMIC DNA]</scope>
    <source>
        <strain evidence="1 2">SID11342</strain>
    </source>
</reference>